<dbReference type="Proteomes" id="UP000188637">
    <property type="component" value="Unassembled WGS sequence"/>
</dbReference>
<dbReference type="EMBL" id="LJHD01000172">
    <property type="protein sequence ID" value="ONI42931.1"/>
    <property type="molecule type" value="Genomic_DNA"/>
</dbReference>
<organism evidence="1 2">
    <name type="scientific">Candidatus Epulonipiscium fishelsonii</name>
    <dbReference type="NCBI Taxonomy" id="77094"/>
    <lineage>
        <taxon>Bacteria</taxon>
        <taxon>Bacillati</taxon>
        <taxon>Bacillota</taxon>
        <taxon>Clostridia</taxon>
        <taxon>Lachnospirales</taxon>
        <taxon>Lachnospiraceae</taxon>
        <taxon>Candidatus Epulonipiscium</taxon>
    </lineage>
</organism>
<sequence length="200" mass="23409">MDNIFSIGYAGFDINTFLQVIKKYSINCIIDVRSKPFSKYYINYNKPYLEQVLNDNQILYRHYGKEFGAQQTSAKFLTSSRYVSFSKFILSTEFTNGINKIKKGMNMGYICILCAEVDPLTCHRSIMVGQGFKQQGINIAHILKNQELEYQSELENRLINCYIKNSNQLSFLYTSKETMLEEAYNRKNKEIGFKVKEIYY</sequence>
<proteinExistence type="predicted"/>
<comment type="caution">
    <text evidence="1">The sequence shown here is derived from an EMBL/GenBank/DDBJ whole genome shotgun (WGS) entry which is preliminary data.</text>
</comment>
<keyword evidence="2" id="KW-1185">Reference proteome</keyword>
<name>A0ACC8XGT4_9FIRM</name>
<protein>
    <submittedName>
        <fullName evidence="1">Uncharacterized protein</fullName>
    </submittedName>
</protein>
<reference evidence="1" key="1">
    <citation type="submission" date="2016-08" db="EMBL/GenBank/DDBJ databases">
        <authorList>
            <person name="Ngugi D.K."/>
            <person name="Miyake S."/>
            <person name="Stingl U."/>
        </authorList>
    </citation>
    <scope>NUCLEOTIDE SEQUENCE</scope>
    <source>
        <strain evidence="1">SCG-D08WGA-EpuloA1</strain>
    </source>
</reference>
<evidence type="ECO:0000313" key="1">
    <source>
        <dbReference type="EMBL" id="ONI42931.1"/>
    </source>
</evidence>
<accession>A0ACC8XGT4</accession>
<evidence type="ECO:0000313" key="2">
    <source>
        <dbReference type="Proteomes" id="UP000188637"/>
    </source>
</evidence>
<gene>
    <name evidence="1" type="ORF">AN640_06940</name>
</gene>